<dbReference type="Pfam" id="PF13280">
    <property type="entry name" value="WYL"/>
    <property type="match status" value="1"/>
</dbReference>
<dbReference type="Gene3D" id="1.10.10.10">
    <property type="entry name" value="Winged helix-like DNA-binding domain superfamily/Winged helix DNA-binding domain"/>
    <property type="match status" value="1"/>
</dbReference>
<name>A0A495K761_WILMA</name>
<gene>
    <name evidence="6" type="ORF">DFJ75_4005</name>
</gene>
<reference evidence="6 7" key="1">
    <citation type="submission" date="2018-10" db="EMBL/GenBank/DDBJ databases">
        <title>Sequencing the genomes of 1000 actinobacteria strains.</title>
        <authorList>
            <person name="Klenk H.-P."/>
        </authorList>
    </citation>
    <scope>NUCLEOTIDE SEQUENCE [LARGE SCALE GENOMIC DNA]</scope>
    <source>
        <strain evidence="6 7">DSM 44343</strain>
    </source>
</reference>
<feature type="domain" description="HTH deoR-type" evidence="5">
    <location>
        <begin position="9"/>
        <end position="64"/>
    </location>
</feature>
<evidence type="ECO:0000256" key="3">
    <source>
        <dbReference type="ARBA" id="ARBA00023163"/>
    </source>
</evidence>
<dbReference type="Pfam" id="PF08279">
    <property type="entry name" value="HTH_11"/>
    <property type="match status" value="1"/>
</dbReference>
<dbReference type="RefSeq" id="WP_062795167.1">
    <property type="nucleotide sequence ID" value="NZ_CBCRXS010000003.1"/>
</dbReference>
<keyword evidence="1" id="KW-0805">Transcription regulation</keyword>
<dbReference type="InterPro" id="IPR036388">
    <property type="entry name" value="WH-like_DNA-bd_sf"/>
</dbReference>
<dbReference type="GO" id="GO:0003677">
    <property type="term" value="F:DNA binding"/>
    <property type="evidence" value="ECO:0007669"/>
    <property type="project" value="UniProtKB-KW"/>
</dbReference>
<sequence>MPLTPATSTSRRLLSLLSLLQAPRDWPGWLLADRLDVSERTLRRDVDRLRELGYEIRATKGRDGGYRLDAGAIVPPMLFDDEQVVAIAIALQAAPNTGADIGESAARALTTVRQVLPSRLRPRVDAVELTPLAGNNQPTAGTDVLLAIGDAIRRGEELRFDYGRADDTDTDREDAGLSPPPRRVQPHHLVSRQGRWYLVGWDRDADDWRVFRADRMSPRTPTGPRFVRRDIPGGDVGTFLESRFKGSTDNTDRWPCIGDVILHADATDVHPFAHDGVVESLGPSRCRLRSGSWSWAALAAALCRFDVDIEVEGPPELRAAFADLARRAALAAQ</sequence>
<dbReference type="PROSITE" id="PS52050">
    <property type="entry name" value="WYL"/>
    <property type="match status" value="1"/>
</dbReference>
<accession>A0A495K761</accession>
<comment type="caution">
    <text evidence="6">The sequence shown here is derived from an EMBL/GenBank/DDBJ whole genome shotgun (WGS) entry which is preliminary data.</text>
</comment>
<dbReference type="PANTHER" id="PTHR34580">
    <property type="match status" value="1"/>
</dbReference>
<evidence type="ECO:0000259" key="5">
    <source>
        <dbReference type="PROSITE" id="PS51000"/>
    </source>
</evidence>
<evidence type="ECO:0000256" key="2">
    <source>
        <dbReference type="ARBA" id="ARBA00023125"/>
    </source>
</evidence>
<evidence type="ECO:0000313" key="7">
    <source>
        <dbReference type="Proteomes" id="UP000274762"/>
    </source>
</evidence>
<dbReference type="AlphaFoldDB" id="A0A495K761"/>
<dbReference type="PROSITE" id="PS00894">
    <property type="entry name" value="HTH_DEOR_1"/>
    <property type="match status" value="1"/>
</dbReference>
<dbReference type="InterPro" id="IPR051534">
    <property type="entry name" value="CBASS_pafABC_assoc_protein"/>
</dbReference>
<dbReference type="EMBL" id="RBKV01000001">
    <property type="protein sequence ID" value="RKR97140.1"/>
    <property type="molecule type" value="Genomic_DNA"/>
</dbReference>
<proteinExistence type="predicted"/>
<dbReference type="Proteomes" id="UP000274762">
    <property type="component" value="Unassembled WGS sequence"/>
</dbReference>
<organism evidence="6 7">
    <name type="scientific">Williamsia marianensis</name>
    <dbReference type="NCBI Taxonomy" id="85044"/>
    <lineage>
        <taxon>Bacteria</taxon>
        <taxon>Bacillati</taxon>
        <taxon>Actinomycetota</taxon>
        <taxon>Actinomycetes</taxon>
        <taxon>Mycobacteriales</taxon>
        <taxon>Nocardiaceae</taxon>
        <taxon>Williamsia</taxon>
    </lineage>
</organism>
<dbReference type="SUPFAM" id="SSF46785">
    <property type="entry name" value="Winged helix' DNA-binding domain"/>
    <property type="match status" value="1"/>
</dbReference>
<keyword evidence="3" id="KW-0804">Transcription</keyword>
<dbReference type="PROSITE" id="PS51000">
    <property type="entry name" value="HTH_DEOR_2"/>
    <property type="match status" value="1"/>
</dbReference>
<dbReference type="PIRSF" id="PIRSF016838">
    <property type="entry name" value="PafC"/>
    <property type="match status" value="1"/>
</dbReference>
<dbReference type="GO" id="GO:0003700">
    <property type="term" value="F:DNA-binding transcription factor activity"/>
    <property type="evidence" value="ECO:0007669"/>
    <property type="project" value="InterPro"/>
</dbReference>
<dbReference type="InterPro" id="IPR028349">
    <property type="entry name" value="PafC-like"/>
</dbReference>
<evidence type="ECO:0000313" key="6">
    <source>
        <dbReference type="EMBL" id="RKR97140.1"/>
    </source>
</evidence>
<dbReference type="InterPro" id="IPR013196">
    <property type="entry name" value="HTH_11"/>
</dbReference>
<dbReference type="InterPro" id="IPR001034">
    <property type="entry name" value="DeoR_HTH"/>
</dbReference>
<protein>
    <submittedName>
        <fullName evidence="6">HTH domain-containing protein</fullName>
    </submittedName>
</protein>
<keyword evidence="2" id="KW-0238">DNA-binding</keyword>
<dbReference type="OrthoDB" id="8555652at2"/>
<dbReference type="InterPro" id="IPR026881">
    <property type="entry name" value="WYL_dom"/>
</dbReference>
<evidence type="ECO:0000256" key="4">
    <source>
        <dbReference type="SAM" id="MobiDB-lite"/>
    </source>
</evidence>
<dbReference type="PANTHER" id="PTHR34580:SF3">
    <property type="entry name" value="PROTEIN PAFB"/>
    <property type="match status" value="1"/>
</dbReference>
<dbReference type="InterPro" id="IPR018356">
    <property type="entry name" value="Tscrpt_reg_HTH_DeoR_CS"/>
</dbReference>
<dbReference type="InterPro" id="IPR036390">
    <property type="entry name" value="WH_DNA-bd_sf"/>
</dbReference>
<evidence type="ECO:0000256" key="1">
    <source>
        <dbReference type="ARBA" id="ARBA00023015"/>
    </source>
</evidence>
<feature type="region of interest" description="Disordered" evidence="4">
    <location>
        <begin position="163"/>
        <end position="186"/>
    </location>
</feature>